<proteinExistence type="predicted"/>
<evidence type="ECO:0000256" key="1">
    <source>
        <dbReference type="SAM" id="Phobius"/>
    </source>
</evidence>
<protein>
    <submittedName>
        <fullName evidence="2">Uncharacterized protein</fullName>
    </submittedName>
</protein>
<evidence type="ECO:0000313" key="3">
    <source>
        <dbReference type="Proteomes" id="UP000023152"/>
    </source>
</evidence>
<reference evidence="2 3" key="1">
    <citation type="journal article" date="2013" name="Curr. Biol.">
        <title>The Genome of the Foraminiferan Reticulomyxa filosa.</title>
        <authorList>
            <person name="Glockner G."/>
            <person name="Hulsmann N."/>
            <person name="Schleicher M."/>
            <person name="Noegel A.A."/>
            <person name="Eichinger L."/>
            <person name="Gallinger C."/>
            <person name="Pawlowski J."/>
            <person name="Sierra R."/>
            <person name="Euteneuer U."/>
            <person name="Pillet L."/>
            <person name="Moustafa A."/>
            <person name="Platzer M."/>
            <person name="Groth M."/>
            <person name="Szafranski K."/>
            <person name="Schliwa M."/>
        </authorList>
    </citation>
    <scope>NUCLEOTIDE SEQUENCE [LARGE SCALE GENOMIC DNA]</scope>
</reference>
<keyword evidence="3" id="KW-1185">Reference proteome</keyword>
<dbReference type="EMBL" id="ASPP01029266">
    <property type="protein sequence ID" value="ETO04516.1"/>
    <property type="molecule type" value="Genomic_DNA"/>
</dbReference>
<dbReference type="Proteomes" id="UP000023152">
    <property type="component" value="Unassembled WGS sequence"/>
</dbReference>
<accession>X6LT16</accession>
<keyword evidence="1" id="KW-0812">Transmembrane</keyword>
<sequence>GVDIMQAHWKAIGNMTDFNKSWNCQQQASHLPWIQGLLLKYFDSNEELNKYCKKDNYGKTWKVTTDNGQRPIAVAIVFSNMSSDGTQWAYSIRANSTKVPGTLTETTVDKFQQDMDIFCLEMKFLQLQIVCFLIFFFFTKKQNFWKDVISNVEVFDEFAEICFCL</sequence>
<feature type="non-terminal residue" evidence="2">
    <location>
        <position position="1"/>
    </location>
</feature>
<name>X6LT16_RETFI</name>
<organism evidence="2 3">
    <name type="scientific">Reticulomyxa filosa</name>
    <dbReference type="NCBI Taxonomy" id="46433"/>
    <lineage>
        <taxon>Eukaryota</taxon>
        <taxon>Sar</taxon>
        <taxon>Rhizaria</taxon>
        <taxon>Retaria</taxon>
        <taxon>Foraminifera</taxon>
        <taxon>Monothalamids</taxon>
        <taxon>Reticulomyxidae</taxon>
        <taxon>Reticulomyxa</taxon>
    </lineage>
</organism>
<keyword evidence="1" id="KW-1133">Transmembrane helix</keyword>
<evidence type="ECO:0000313" key="2">
    <source>
        <dbReference type="EMBL" id="ETO04516.1"/>
    </source>
</evidence>
<dbReference type="AlphaFoldDB" id="X6LT16"/>
<feature type="transmembrane region" description="Helical" evidence="1">
    <location>
        <begin position="122"/>
        <end position="139"/>
    </location>
</feature>
<gene>
    <name evidence="2" type="ORF">RFI_32881</name>
</gene>
<keyword evidence="1" id="KW-0472">Membrane</keyword>
<comment type="caution">
    <text evidence="2">The sequence shown here is derived from an EMBL/GenBank/DDBJ whole genome shotgun (WGS) entry which is preliminary data.</text>
</comment>